<dbReference type="InterPro" id="IPR002182">
    <property type="entry name" value="NB-ARC"/>
</dbReference>
<feature type="domain" description="NB-ARC" evidence="1">
    <location>
        <begin position="64"/>
        <end position="201"/>
    </location>
</feature>
<dbReference type="OrthoDB" id="5352183at2759"/>
<dbReference type="AlphaFoldDB" id="A0A8H3IJI9"/>
<dbReference type="PANTHER" id="PTHR35205">
    <property type="entry name" value="NB-ARC AND TPR DOMAIN PROTEIN"/>
    <property type="match status" value="1"/>
</dbReference>
<dbReference type="InterPro" id="IPR027417">
    <property type="entry name" value="P-loop_NTPase"/>
</dbReference>
<dbReference type="Gene3D" id="1.25.40.10">
    <property type="entry name" value="Tetratricopeptide repeat domain"/>
    <property type="match status" value="2"/>
</dbReference>
<evidence type="ECO:0000313" key="3">
    <source>
        <dbReference type="EMBL" id="CAF9923230.1"/>
    </source>
</evidence>
<evidence type="ECO:0000259" key="1">
    <source>
        <dbReference type="Pfam" id="PF00931"/>
    </source>
</evidence>
<keyword evidence="4" id="KW-1185">Reference proteome</keyword>
<gene>
    <name evidence="3" type="ORF">ALECFALPRED_002338</name>
</gene>
<dbReference type="SUPFAM" id="SSF52540">
    <property type="entry name" value="P-loop containing nucleoside triphosphate hydrolases"/>
    <property type="match status" value="1"/>
</dbReference>
<dbReference type="Pfam" id="PF25000">
    <property type="entry name" value="DUF7779"/>
    <property type="match status" value="1"/>
</dbReference>
<dbReference type="Gene3D" id="3.40.50.300">
    <property type="entry name" value="P-loop containing nucleotide triphosphate hydrolases"/>
    <property type="match status" value="1"/>
</dbReference>
<proteinExistence type="predicted"/>
<comment type="caution">
    <text evidence="3">The sequence shown here is derived from an EMBL/GenBank/DDBJ whole genome shotgun (WGS) entry which is preliminary data.</text>
</comment>
<dbReference type="PRINTS" id="PR00364">
    <property type="entry name" value="DISEASERSIST"/>
</dbReference>
<reference evidence="3" key="1">
    <citation type="submission" date="2021-03" db="EMBL/GenBank/DDBJ databases">
        <authorList>
            <person name="Tagirdzhanova G."/>
        </authorList>
    </citation>
    <scope>NUCLEOTIDE SEQUENCE</scope>
</reference>
<dbReference type="InterPro" id="IPR011990">
    <property type="entry name" value="TPR-like_helical_dom_sf"/>
</dbReference>
<accession>A0A8H3IJI9</accession>
<name>A0A8H3IJI9_9LECA</name>
<evidence type="ECO:0008006" key="5">
    <source>
        <dbReference type="Google" id="ProtNLM"/>
    </source>
</evidence>
<dbReference type="InterPro" id="IPR056681">
    <property type="entry name" value="DUF7779"/>
</dbReference>
<feature type="domain" description="DUF7779" evidence="2">
    <location>
        <begin position="286"/>
        <end position="378"/>
    </location>
</feature>
<dbReference type="Proteomes" id="UP000664203">
    <property type="component" value="Unassembled WGS sequence"/>
</dbReference>
<dbReference type="GO" id="GO:0043531">
    <property type="term" value="F:ADP binding"/>
    <property type="evidence" value="ECO:0007669"/>
    <property type="project" value="InterPro"/>
</dbReference>
<organism evidence="3 4">
    <name type="scientific">Alectoria fallacina</name>
    <dbReference type="NCBI Taxonomy" id="1903189"/>
    <lineage>
        <taxon>Eukaryota</taxon>
        <taxon>Fungi</taxon>
        <taxon>Dikarya</taxon>
        <taxon>Ascomycota</taxon>
        <taxon>Pezizomycotina</taxon>
        <taxon>Lecanoromycetes</taxon>
        <taxon>OSLEUM clade</taxon>
        <taxon>Lecanoromycetidae</taxon>
        <taxon>Lecanorales</taxon>
        <taxon>Lecanorineae</taxon>
        <taxon>Parmeliaceae</taxon>
        <taxon>Alectoria</taxon>
    </lineage>
</organism>
<evidence type="ECO:0000313" key="4">
    <source>
        <dbReference type="Proteomes" id="UP000664203"/>
    </source>
</evidence>
<dbReference type="PANTHER" id="PTHR35205:SF1">
    <property type="entry name" value="ZU5 DOMAIN-CONTAINING PROTEIN"/>
    <property type="match status" value="1"/>
</dbReference>
<dbReference type="Pfam" id="PF00931">
    <property type="entry name" value="NB-ARC"/>
    <property type="match status" value="1"/>
</dbReference>
<protein>
    <recommendedName>
        <fullName evidence="5">NB-ARC domain-containing protein</fullName>
    </recommendedName>
</protein>
<evidence type="ECO:0000259" key="2">
    <source>
        <dbReference type="Pfam" id="PF25000"/>
    </source>
</evidence>
<dbReference type="EMBL" id="CAJPDR010000166">
    <property type="protein sequence ID" value="CAF9923230.1"/>
    <property type="molecule type" value="Genomic_DNA"/>
</dbReference>
<dbReference type="SUPFAM" id="SSF48452">
    <property type="entry name" value="TPR-like"/>
    <property type="match status" value="2"/>
</dbReference>
<sequence>MSVDKSRHEEITRLVVRNAGPKLPRLPCHHIPYPPNRAFFGRKPELQACRDAFAKPSVMASPVSLALYGIGGVGKTSIALQLAHEQKGKKRIVLWVAAENQDKLARSFAEAAHLLDLHEEEADAAADCKVLVNWLSRADEEWFLVFDNVEDTTLGILTDYLPTGGKGGILITSRDPESEYSLTCLGCKVECLDSVEGKEFLMTQLPFHDVDDEKQMDKIVLLITHLGGLPLAIKQMGSFIRESGCSVNTLLDLLKDTTQFQEISANQTAFASNDYNHTLASVWAVSLSRLDSTALNLLRALSFLDPDSISGYILTALREFACRENRDDLCPFSTTTARFYSNIRTLRRYGLIEQDLKSRKITIHRLIQATTLHSMSRKDQAILFQLITRYIHRGHPQSQATSDTLFDQWDVCAMYAPHVLRLSRLGTELQIREVNPGLLFDIYFNCSWYLLETGSMRKAFDLAADTEAYCDPQTRDGQVKLSYIYNTYGVVKLQHQDNVAAGQWFQKAYQIRRQHLGELDVNSVAARGNSMLVLLNQQRYNEIADTLTPVRDLLKTILSHLPIRMTCTIFDQLAMAFFFLGRYDEAWDHIQESVRLSKDTLPVYSQGSGYDYFVQGNIRIGQGMLRDALRLHTIGLEIRKKVLGDHIQTAASCYRTGDLLDRLGQHEAAILSEILLESHRMYGDLDLMDDFGQGGKARSAWRVSSIMRMMRRWDEACVYAAEVAKIRSALGQEPSTCLEEADFNHLLNKMDC</sequence>